<evidence type="ECO:0000256" key="1">
    <source>
        <dbReference type="ARBA" id="ARBA00004167"/>
    </source>
</evidence>
<evidence type="ECO:0000313" key="4">
    <source>
        <dbReference type="EMBL" id="VDC31522.1"/>
    </source>
</evidence>
<comment type="subcellular location">
    <subcellularLocation>
        <location evidence="1">Membrane</location>
        <topology evidence="1">Single-pass membrane protein</topology>
    </subcellularLocation>
</comment>
<proteinExistence type="predicted"/>
<dbReference type="SUPFAM" id="SSF53335">
    <property type="entry name" value="S-adenosyl-L-methionine-dependent methyltransferases"/>
    <property type="match status" value="1"/>
</dbReference>
<dbReference type="SUPFAM" id="SSF53448">
    <property type="entry name" value="Nucleotide-diphospho-sugar transferases"/>
    <property type="match status" value="1"/>
</dbReference>
<keyword evidence="3" id="KW-0472">Membrane</keyword>
<dbReference type="Proteomes" id="UP000277498">
    <property type="component" value="Unassembled WGS sequence"/>
</dbReference>
<organism evidence="4 5">
    <name type="scientific">Pseudogemmobacter humi</name>
    <dbReference type="NCBI Taxonomy" id="2483812"/>
    <lineage>
        <taxon>Bacteria</taxon>
        <taxon>Pseudomonadati</taxon>
        <taxon>Pseudomonadota</taxon>
        <taxon>Alphaproteobacteria</taxon>
        <taxon>Rhodobacterales</taxon>
        <taxon>Paracoccaceae</taxon>
        <taxon>Pseudogemmobacter</taxon>
    </lineage>
</organism>
<dbReference type="PANTHER" id="PTHR21461">
    <property type="entry name" value="GLYCOSYLTRANSFERASE FAMILY 92 PROTEIN"/>
    <property type="match status" value="1"/>
</dbReference>
<dbReference type="AlphaFoldDB" id="A0A3P5XRL6"/>
<keyword evidence="3" id="KW-1133">Transmembrane helix</keyword>
<dbReference type="RefSeq" id="WP_233352224.1">
    <property type="nucleotide sequence ID" value="NZ_UXAW01000085.1"/>
</dbReference>
<dbReference type="CDD" id="cd00761">
    <property type="entry name" value="Glyco_tranf_GTA_type"/>
    <property type="match status" value="1"/>
</dbReference>
<reference evidence="4 5" key="1">
    <citation type="submission" date="2018-11" db="EMBL/GenBank/DDBJ databases">
        <authorList>
            <person name="Criscuolo A."/>
        </authorList>
    </citation>
    <scope>NUCLEOTIDE SEQUENCE [LARGE SCALE GENOMIC DNA]</scope>
    <source>
        <strain evidence="4">ACIP111625</strain>
    </source>
</reference>
<dbReference type="Pfam" id="PF13704">
    <property type="entry name" value="Glyco_tranf_2_4"/>
    <property type="match status" value="1"/>
</dbReference>
<dbReference type="GO" id="GO:0016020">
    <property type="term" value="C:membrane"/>
    <property type="evidence" value="ECO:0007669"/>
    <property type="project" value="UniProtKB-SubCell"/>
</dbReference>
<keyword evidence="5" id="KW-1185">Reference proteome</keyword>
<accession>A0A3P5XRL6</accession>
<dbReference type="PANTHER" id="PTHR21461:SF69">
    <property type="entry name" value="GLYCOSYLTRANSFERASE FAMILY 92 PROTEIN"/>
    <property type="match status" value="1"/>
</dbReference>
<dbReference type="InterPro" id="IPR029044">
    <property type="entry name" value="Nucleotide-diphossugar_trans"/>
</dbReference>
<protein>
    <recommendedName>
        <fullName evidence="6">Glycosyl transferase family 2</fullName>
    </recommendedName>
</protein>
<keyword evidence="2" id="KW-0812">Transmembrane</keyword>
<name>A0A3P5XRL6_9RHOB</name>
<dbReference type="GO" id="GO:0016757">
    <property type="term" value="F:glycosyltransferase activity"/>
    <property type="evidence" value="ECO:0007669"/>
    <property type="project" value="TreeGrafter"/>
</dbReference>
<evidence type="ECO:0000313" key="5">
    <source>
        <dbReference type="Proteomes" id="UP000277498"/>
    </source>
</evidence>
<evidence type="ECO:0000256" key="3">
    <source>
        <dbReference type="ARBA" id="ARBA00022989"/>
    </source>
</evidence>
<evidence type="ECO:0000256" key="2">
    <source>
        <dbReference type="ARBA" id="ARBA00022692"/>
    </source>
</evidence>
<evidence type="ECO:0008006" key="6">
    <source>
        <dbReference type="Google" id="ProtNLM"/>
    </source>
</evidence>
<sequence>MNHADHKAPGSRTRGASDIFGSVPFGLKRHLSPHGQVTAVSMMKDEGPYVIEWVAHHLAVGFTDLVVYTNDCSDGTDDMLIRLEELGLAHHRRNVIPEGIRPQPSALNHAQEEPVVCLSDWVMVFDADEFLSIRYGDGTLDDLIAAAKAQDANGIVVTWRIFGSGGMVDWSTAPVSEQYLLAAPPEWNKGWGVKTLFTFDPDHWKLGIHRPKIKSKWIRTDFPDRVKWLNGSGREMEDYFKFRGWRSITRTVGYDWVQLNHYAVKSVDSYAIRKLRGNVNNKKDKYNSDYWSLQDRNEVRDETMLRYTARRNAIIAELLKDPVLAGLHRAALDRVEARLAEIRGTDAYADLVAGLAQASQVPIHQITAKPPQARDPAKIAALMSEVEKTRNAKAKEKRLSEPREPVESVPLGNYSAGPVVFTGEPQGDWVDNHTVKLPLDPRIFSAAILPIIAKGKFDRGLARRMPQVLAKGAKVFEAGAGVGFVAAHLAATRPDLTITLQEDDPGLRQAMHAIYAKNGRRFTERLRLDDTLLGADPAATLATLAAGADSLLLAAAQITPGVLERLLAQLRPAQIFLYGRLLEHNRARVADYEAVLLADYLAVPGFDPNLTLFAIRKDIAGPG</sequence>
<dbReference type="GO" id="GO:0005737">
    <property type="term" value="C:cytoplasm"/>
    <property type="evidence" value="ECO:0007669"/>
    <property type="project" value="TreeGrafter"/>
</dbReference>
<gene>
    <name evidence="4" type="ORF">XINFAN_02923</name>
</gene>
<dbReference type="InterPro" id="IPR029063">
    <property type="entry name" value="SAM-dependent_MTases_sf"/>
</dbReference>
<dbReference type="EMBL" id="UXAW01000085">
    <property type="protein sequence ID" value="VDC31522.1"/>
    <property type="molecule type" value="Genomic_DNA"/>
</dbReference>